<accession>A0A7X6PL52</accession>
<feature type="region of interest" description="Disordered" evidence="1">
    <location>
        <begin position="51"/>
        <end position="89"/>
    </location>
</feature>
<organism evidence="7 8">
    <name type="scientific">Corynebacterium humireducens</name>
    <dbReference type="NCBI Taxonomy" id="1223514"/>
    <lineage>
        <taxon>Bacteria</taxon>
        <taxon>Bacillati</taxon>
        <taxon>Actinomycetota</taxon>
        <taxon>Actinomycetes</taxon>
        <taxon>Mycobacteriales</taxon>
        <taxon>Corynebacteriaceae</taxon>
        <taxon>Corynebacterium</taxon>
    </lineage>
</organism>
<dbReference type="Pfam" id="PF25833">
    <property type="entry name" value="Fn3_SaeA_3rd"/>
    <property type="match status" value="1"/>
</dbReference>
<dbReference type="Pfam" id="PF25836">
    <property type="entry name" value="Fn3_SaeA_6th"/>
    <property type="match status" value="1"/>
</dbReference>
<dbReference type="InterPro" id="IPR058692">
    <property type="entry name" value="Fn3_SaeA_2nd"/>
</dbReference>
<dbReference type="Pfam" id="PF25834">
    <property type="entry name" value="Fn3_SaeA_4th"/>
    <property type="match status" value="1"/>
</dbReference>
<dbReference type="InterPro" id="IPR058696">
    <property type="entry name" value="Fn3_SaeA_5th"/>
</dbReference>
<sequence length="692" mass="76261">MTQLTLSEIPLPVLRGIAALHDPTRDEVSAALPENARHLADDIIALLNGRPASAPAFPAPEPEPEPEPEPVIPEPVVPEPEPVPRSTATASLQDLARALEEEVRGQTAAEAARQQVDPALFLDIDPALFDRYQYGSTPDHLSPGITVEHHPAPVDEDGEPQGRGSVLISWEPPAVPAGHQVVYRVVAADREVIASPDGQQTLVTTLGTAYLDEDLGTSGVRHYMVWANVLRSELKEALHSQPTLVGERMVVFPPENFQLVESKGTITGTWDPLPGHAEMRVYAKLEQVPVDMRDPGNQVISGVSDRRFIYEAAERGRNYVFQLVPTAEFRGSLILGEGSAELRQATSADIRQVQLNTPQLFNDGRNERIMLSWTAPPTGSVKIFLSQIPPRPTLTVAPVEYSWIEDDPAFVGEIPTDTSEAPAGSTADTTMTWPEGWHEVYITAVNIVGDKAWAGPSEVMQRVSPITEVRLVERLSSQLITFDWPAGARMVQIETSNSPTSRELLEEDYRRQGGVRVQLAHTGEEVTLTPKSFYAGRDTTAEPTHLRYRGLKTYSYDLRTVDNGTQLLIWRNESEDRNPPRFTLVHNPTSLPLHPHDGRPLRCANVQDILDGRQAQGPVIVASHGLSRGRPEAGSANQVTWWVEMPPAATGYVRLFLLDDDQEQDDSLAAKVVVEGDVAERLRIESLWRSQP</sequence>
<dbReference type="AlphaFoldDB" id="A0A7X6PL52"/>
<comment type="caution">
    <text evidence="7">The sequence shown here is derived from an EMBL/GenBank/DDBJ whole genome shotgun (WGS) entry which is preliminary data.</text>
</comment>
<feature type="domain" description="SaeA first Fn3-like" evidence="2">
    <location>
        <begin position="162"/>
        <end position="249"/>
    </location>
</feature>
<feature type="domain" description="SaeA third Fn3-like" evidence="4">
    <location>
        <begin position="364"/>
        <end position="457"/>
    </location>
</feature>
<evidence type="ECO:0000259" key="5">
    <source>
        <dbReference type="Pfam" id="PF25835"/>
    </source>
</evidence>
<dbReference type="InterPro" id="IPR058694">
    <property type="entry name" value="Fn3_SaeA_4th"/>
</dbReference>
<evidence type="ECO:0000259" key="4">
    <source>
        <dbReference type="Pfam" id="PF25834"/>
    </source>
</evidence>
<protein>
    <submittedName>
        <fullName evidence="7">Uncharacterized protein</fullName>
    </submittedName>
</protein>
<dbReference type="InterPro" id="IPR058693">
    <property type="entry name" value="Fn3_SaeA_3rd"/>
</dbReference>
<dbReference type="Pfam" id="PF25832">
    <property type="entry name" value="Fn3_SaeA_2nd"/>
    <property type="match status" value="1"/>
</dbReference>
<evidence type="ECO:0000259" key="6">
    <source>
        <dbReference type="Pfam" id="PF25836"/>
    </source>
</evidence>
<proteinExistence type="predicted"/>
<feature type="domain" description="SaeA second Fn3-like" evidence="3">
    <location>
        <begin position="255"/>
        <end position="335"/>
    </location>
</feature>
<name>A0A7X6PL52_9CORY</name>
<evidence type="ECO:0000259" key="2">
    <source>
        <dbReference type="Pfam" id="PF25832"/>
    </source>
</evidence>
<feature type="domain" description="SaeA fifth Fn3-like" evidence="6">
    <location>
        <begin position="569"/>
        <end position="664"/>
    </location>
</feature>
<feature type="domain" description="SaeA fourth Fn3-like" evidence="5">
    <location>
        <begin position="466"/>
        <end position="546"/>
    </location>
</feature>
<dbReference type="EMBL" id="JAAZHI010000026">
    <property type="protein sequence ID" value="NLA54906.1"/>
    <property type="molecule type" value="Genomic_DNA"/>
</dbReference>
<evidence type="ECO:0000313" key="7">
    <source>
        <dbReference type="EMBL" id="NLA54906.1"/>
    </source>
</evidence>
<feature type="compositionally biased region" description="Pro residues" evidence="1">
    <location>
        <begin position="69"/>
        <end position="83"/>
    </location>
</feature>
<evidence type="ECO:0000259" key="3">
    <source>
        <dbReference type="Pfam" id="PF25833"/>
    </source>
</evidence>
<gene>
    <name evidence="7" type="ORF">GX859_01195</name>
</gene>
<dbReference type="InterPro" id="IPR058691">
    <property type="entry name" value="Fn3_SaeA_1st"/>
</dbReference>
<dbReference type="Pfam" id="PF25835">
    <property type="entry name" value="Fn3_SaeA_5th"/>
    <property type="match status" value="1"/>
</dbReference>
<dbReference type="Proteomes" id="UP000557899">
    <property type="component" value="Unassembled WGS sequence"/>
</dbReference>
<evidence type="ECO:0000313" key="8">
    <source>
        <dbReference type="Proteomes" id="UP000557899"/>
    </source>
</evidence>
<evidence type="ECO:0000256" key="1">
    <source>
        <dbReference type="SAM" id="MobiDB-lite"/>
    </source>
</evidence>
<reference evidence="7 8" key="1">
    <citation type="journal article" date="2020" name="Biotechnol. Biofuels">
        <title>New insights from the biogas microbiome by comprehensive genome-resolved metagenomics of nearly 1600 species originating from multiple anaerobic digesters.</title>
        <authorList>
            <person name="Campanaro S."/>
            <person name="Treu L."/>
            <person name="Rodriguez-R L.M."/>
            <person name="Kovalovszki A."/>
            <person name="Ziels R.M."/>
            <person name="Maus I."/>
            <person name="Zhu X."/>
            <person name="Kougias P.G."/>
            <person name="Basile A."/>
            <person name="Luo G."/>
            <person name="Schluter A."/>
            <person name="Konstantinidis K.T."/>
            <person name="Angelidaki I."/>
        </authorList>
    </citation>
    <scope>NUCLEOTIDE SEQUENCE [LARGE SCALE GENOMIC DNA]</scope>
    <source>
        <strain evidence="7">AS15tlH2ME_198</strain>
    </source>
</reference>